<evidence type="ECO:0000313" key="2">
    <source>
        <dbReference type="Proteomes" id="UP001165960"/>
    </source>
</evidence>
<comment type="caution">
    <text evidence="1">The sequence shown here is derived from an EMBL/GenBank/DDBJ whole genome shotgun (WGS) entry which is preliminary data.</text>
</comment>
<sequence length="164" mass="18509">MVAHLQQKDLINVNYARQSLCHSLLSQFPKLWAEFSGQVNGLNDLSEIVNQVYTLPNLQAQLAKYRTEVSSSCKVFYTTPEGASMEKPFHERPEYDGCFACQEKGHALKECPCVKVFQLMQNMGNRKPFSKFQGKRPGVNVVLQEEEPEDQEGSSGSDSEESKN</sequence>
<name>A0ACC2USD3_9FUNG</name>
<dbReference type="Proteomes" id="UP001165960">
    <property type="component" value="Unassembled WGS sequence"/>
</dbReference>
<gene>
    <name evidence="1" type="ORF">DSO57_1011433</name>
</gene>
<organism evidence="1 2">
    <name type="scientific">Entomophthora muscae</name>
    <dbReference type="NCBI Taxonomy" id="34485"/>
    <lineage>
        <taxon>Eukaryota</taxon>
        <taxon>Fungi</taxon>
        <taxon>Fungi incertae sedis</taxon>
        <taxon>Zoopagomycota</taxon>
        <taxon>Entomophthoromycotina</taxon>
        <taxon>Entomophthoromycetes</taxon>
        <taxon>Entomophthorales</taxon>
        <taxon>Entomophthoraceae</taxon>
        <taxon>Entomophthora</taxon>
    </lineage>
</organism>
<reference evidence="1" key="1">
    <citation type="submission" date="2022-04" db="EMBL/GenBank/DDBJ databases">
        <title>Genome of the entomopathogenic fungus Entomophthora muscae.</title>
        <authorList>
            <person name="Elya C."/>
            <person name="Lovett B.R."/>
            <person name="Lee E."/>
            <person name="Macias A.M."/>
            <person name="Hajek A.E."/>
            <person name="De Bivort B.L."/>
            <person name="Kasson M.T."/>
            <person name="De Fine Licht H.H."/>
            <person name="Stajich J.E."/>
        </authorList>
    </citation>
    <scope>NUCLEOTIDE SEQUENCE</scope>
    <source>
        <strain evidence="1">Berkeley</strain>
    </source>
</reference>
<proteinExistence type="predicted"/>
<accession>A0ACC2USD3</accession>
<dbReference type="EMBL" id="QTSX02000039">
    <property type="protein sequence ID" value="KAJ9089595.1"/>
    <property type="molecule type" value="Genomic_DNA"/>
</dbReference>
<keyword evidence="2" id="KW-1185">Reference proteome</keyword>
<protein>
    <submittedName>
        <fullName evidence="1">Uncharacterized protein</fullName>
    </submittedName>
</protein>
<evidence type="ECO:0000313" key="1">
    <source>
        <dbReference type="EMBL" id="KAJ9089595.1"/>
    </source>
</evidence>